<proteinExistence type="predicted"/>
<reference evidence="1 2" key="1">
    <citation type="submission" date="2015-01" db="EMBL/GenBank/DDBJ databases">
        <title>Complete genome of Pseudomonas batumici UCM B-321 producer of the batumin antibiotic with strong antistaphilococcal and potential anticancer activity.</title>
        <authorList>
            <person name="Klochko V.V."/>
            <person name="Zelena L.B."/>
            <person name="Elena K.A."/>
            <person name="Reva O.N."/>
        </authorList>
    </citation>
    <scope>NUCLEOTIDE SEQUENCE [LARGE SCALE GENOMIC DNA]</scope>
    <source>
        <strain evidence="1 2">UCM B-321</strain>
    </source>
</reference>
<comment type="caution">
    <text evidence="1">The sequence shown here is derived from an EMBL/GenBank/DDBJ whole genome shotgun (WGS) entry which is preliminary data.</text>
</comment>
<dbReference type="Proteomes" id="UP000031535">
    <property type="component" value="Unassembled WGS sequence"/>
</dbReference>
<accession>A0A0C2EQS9</accession>
<gene>
    <name evidence="1" type="ORF">UCMB321_5266</name>
</gene>
<evidence type="ECO:0000313" key="1">
    <source>
        <dbReference type="EMBL" id="KIH80968.1"/>
    </source>
</evidence>
<name>A0A0C2EQS9_9PSED</name>
<sequence>MKRKPDLLWILVILFGLGVVTTGYAQGLWSGKKDLPVEIVQQQPQQSTLFKR</sequence>
<keyword evidence="2" id="KW-1185">Reference proteome</keyword>
<dbReference type="EMBL" id="JXDG01000068">
    <property type="protein sequence ID" value="KIH80968.1"/>
    <property type="molecule type" value="Genomic_DNA"/>
</dbReference>
<dbReference type="OrthoDB" id="6896259at2"/>
<organism evidence="1 2">
    <name type="scientific">Pseudomonas batumici</name>
    <dbReference type="NCBI Taxonomy" id="226910"/>
    <lineage>
        <taxon>Bacteria</taxon>
        <taxon>Pseudomonadati</taxon>
        <taxon>Pseudomonadota</taxon>
        <taxon>Gammaproteobacteria</taxon>
        <taxon>Pseudomonadales</taxon>
        <taxon>Pseudomonadaceae</taxon>
        <taxon>Pseudomonas</taxon>
    </lineage>
</organism>
<dbReference type="AlphaFoldDB" id="A0A0C2EQS9"/>
<dbReference type="PATRIC" id="fig|226910.6.peg.5255"/>
<protein>
    <submittedName>
        <fullName evidence="1">Uncharacterized protein</fullName>
    </submittedName>
</protein>
<dbReference type="RefSeq" id="WP_157016069.1">
    <property type="nucleotide sequence ID" value="NZ_CP144470.1"/>
</dbReference>
<evidence type="ECO:0000313" key="2">
    <source>
        <dbReference type="Proteomes" id="UP000031535"/>
    </source>
</evidence>